<feature type="transmembrane region" description="Helical" evidence="5">
    <location>
        <begin position="9"/>
        <end position="29"/>
    </location>
</feature>
<dbReference type="PANTHER" id="PTHR43376:SF1">
    <property type="entry name" value="OLIGOPEPTIDE TRANSPORT SYSTEM PERMEASE PROTEIN"/>
    <property type="match status" value="1"/>
</dbReference>
<dbReference type="GO" id="GO:0005886">
    <property type="term" value="C:plasma membrane"/>
    <property type="evidence" value="ECO:0007669"/>
    <property type="project" value="UniProtKB-SubCell"/>
</dbReference>
<gene>
    <name evidence="7" type="ORF">HZZ10_12155</name>
</gene>
<feature type="transmembrane region" description="Helical" evidence="5">
    <location>
        <begin position="297"/>
        <end position="323"/>
    </location>
</feature>
<comment type="subcellular location">
    <subcellularLocation>
        <location evidence="5">Cell membrane</location>
        <topology evidence="5">Multi-pass membrane protein</topology>
    </subcellularLocation>
    <subcellularLocation>
        <location evidence="1">Membrane</location>
        <topology evidence="1">Multi-pass membrane protein</topology>
    </subcellularLocation>
</comment>
<proteinExistence type="inferred from homology"/>
<sequence>MKFYVRRFAFYLATLWFAVTLNFVLPRLLPGDPATILLQKLARQGGEVTPAMIRSVELLLGTSDGASLWSQYWSYLGSILRGDLGVSISNYPEQVTTLIGQALPWTLALVGLATLISFLIGIFVGAYVGWKRGTWADHIIPATTFMQSVPYFWLALLLIYIFSVTLGWFPIIGGWDTWTFDNPEVSFAFLKDAIWHGTLPALTIILSSVGGWLLGMRNMTVSTLSEDYITTAEAKGLRPSRIFMTYAVRNASLPSIAGFTISLGFVVAGSIVMEQVFTYPGLGRLMIQAVQGNDYALMQGVFLVITLTVLAANFIMDMFYGLIDPRARNNG</sequence>
<dbReference type="InterPro" id="IPR035906">
    <property type="entry name" value="MetI-like_sf"/>
</dbReference>
<dbReference type="InterPro" id="IPR000515">
    <property type="entry name" value="MetI-like"/>
</dbReference>
<evidence type="ECO:0000256" key="4">
    <source>
        <dbReference type="ARBA" id="ARBA00023136"/>
    </source>
</evidence>
<protein>
    <submittedName>
        <fullName evidence="7">ABC transporter permease</fullName>
    </submittedName>
</protein>
<dbReference type="GO" id="GO:0055085">
    <property type="term" value="P:transmembrane transport"/>
    <property type="evidence" value="ECO:0007669"/>
    <property type="project" value="InterPro"/>
</dbReference>
<evidence type="ECO:0000313" key="7">
    <source>
        <dbReference type="EMBL" id="NYS94268.1"/>
    </source>
</evidence>
<reference evidence="7 8" key="1">
    <citation type="submission" date="2020-07" db="EMBL/GenBank/DDBJ databases">
        <title>MOT database genomes.</title>
        <authorList>
            <person name="Joseph S."/>
            <person name="Aduse-Opoku J."/>
            <person name="Hashim A."/>
            <person name="Wade W."/>
            <person name="Curtis M."/>
        </authorList>
    </citation>
    <scope>NUCLEOTIDE SEQUENCE [LARGE SCALE GENOMIC DNA]</scope>
    <source>
        <strain evidence="7 8">DSM 100099</strain>
    </source>
</reference>
<keyword evidence="5" id="KW-0813">Transport</keyword>
<evidence type="ECO:0000256" key="3">
    <source>
        <dbReference type="ARBA" id="ARBA00022989"/>
    </source>
</evidence>
<dbReference type="PROSITE" id="PS50928">
    <property type="entry name" value="ABC_TM1"/>
    <property type="match status" value="1"/>
</dbReference>
<evidence type="ECO:0000256" key="2">
    <source>
        <dbReference type="ARBA" id="ARBA00022692"/>
    </source>
</evidence>
<keyword evidence="8" id="KW-1185">Reference proteome</keyword>
<dbReference type="PANTHER" id="PTHR43376">
    <property type="entry name" value="OLIGOPEPTIDE TRANSPORT SYSTEM PERMEASE PROTEIN"/>
    <property type="match status" value="1"/>
</dbReference>
<dbReference type="Gene3D" id="1.10.3720.10">
    <property type="entry name" value="MetI-like"/>
    <property type="match status" value="1"/>
</dbReference>
<evidence type="ECO:0000313" key="8">
    <source>
        <dbReference type="Proteomes" id="UP000561011"/>
    </source>
</evidence>
<evidence type="ECO:0000256" key="1">
    <source>
        <dbReference type="ARBA" id="ARBA00004141"/>
    </source>
</evidence>
<feature type="transmembrane region" description="Helical" evidence="5">
    <location>
        <begin position="193"/>
        <end position="214"/>
    </location>
</feature>
<dbReference type="SUPFAM" id="SSF161098">
    <property type="entry name" value="MetI-like"/>
    <property type="match status" value="1"/>
</dbReference>
<evidence type="ECO:0000256" key="5">
    <source>
        <dbReference type="RuleBase" id="RU363032"/>
    </source>
</evidence>
<dbReference type="Proteomes" id="UP000561011">
    <property type="component" value="Unassembled WGS sequence"/>
</dbReference>
<dbReference type="EMBL" id="JACBYE010000029">
    <property type="protein sequence ID" value="NYS94268.1"/>
    <property type="molecule type" value="Genomic_DNA"/>
</dbReference>
<keyword evidence="2 5" id="KW-0812">Transmembrane</keyword>
<dbReference type="Pfam" id="PF00528">
    <property type="entry name" value="BPD_transp_1"/>
    <property type="match status" value="1"/>
</dbReference>
<feature type="transmembrane region" description="Helical" evidence="5">
    <location>
        <begin position="251"/>
        <end position="277"/>
    </location>
</feature>
<feature type="transmembrane region" description="Helical" evidence="5">
    <location>
        <begin position="151"/>
        <end position="173"/>
    </location>
</feature>
<feature type="domain" description="ABC transmembrane type-1" evidence="6">
    <location>
        <begin position="103"/>
        <end position="316"/>
    </location>
</feature>
<dbReference type="CDD" id="cd06261">
    <property type="entry name" value="TM_PBP2"/>
    <property type="match status" value="1"/>
</dbReference>
<comment type="similarity">
    <text evidence="5">Belongs to the binding-protein-dependent transport system permease family.</text>
</comment>
<dbReference type="RefSeq" id="WP_056127394.1">
    <property type="nucleotide sequence ID" value="NZ_JACBYE010000029.1"/>
</dbReference>
<name>A0A853EZM7_9MICO</name>
<accession>A0A853EZM7</accession>
<evidence type="ECO:0000259" key="6">
    <source>
        <dbReference type="PROSITE" id="PS50928"/>
    </source>
</evidence>
<keyword evidence="4 5" id="KW-0472">Membrane</keyword>
<dbReference type="AlphaFoldDB" id="A0A853EZM7"/>
<keyword evidence="3 5" id="KW-1133">Transmembrane helix</keyword>
<comment type="caution">
    <text evidence="7">The sequence shown here is derived from an EMBL/GenBank/DDBJ whole genome shotgun (WGS) entry which is preliminary data.</text>
</comment>
<organism evidence="7 8">
    <name type="scientific">Sanguibacter inulinus</name>
    <dbReference type="NCBI Taxonomy" id="60922"/>
    <lineage>
        <taxon>Bacteria</taxon>
        <taxon>Bacillati</taxon>
        <taxon>Actinomycetota</taxon>
        <taxon>Actinomycetes</taxon>
        <taxon>Micrococcales</taxon>
        <taxon>Sanguibacteraceae</taxon>
        <taxon>Sanguibacter</taxon>
    </lineage>
</organism>
<feature type="transmembrane region" description="Helical" evidence="5">
    <location>
        <begin position="105"/>
        <end position="130"/>
    </location>
</feature>